<feature type="compositionally biased region" description="Basic and acidic residues" evidence="1">
    <location>
        <begin position="349"/>
        <end position="361"/>
    </location>
</feature>
<dbReference type="OrthoDB" id="3152913at2759"/>
<name>A0A0C3B649_SERVB</name>
<gene>
    <name evidence="2" type="ORF">M408DRAFT_9581</name>
</gene>
<evidence type="ECO:0000256" key="1">
    <source>
        <dbReference type="SAM" id="MobiDB-lite"/>
    </source>
</evidence>
<dbReference type="HOGENOM" id="CLU_662514_0_0_1"/>
<sequence length="415" mass="47924">MSGGSLAFDFPIDILCYIIEFAVWNDYKTAQNLELVNRTFRTCTGPSFYKTVLLHSPSSLIGFSELIRTAPAPGLEYATAITRNTDFYAKSVRYLSIHKPRVPEYIFEPILLVCTGVVTLELEGVWLGQEPLAMRPKQYIQPSSSMSSIPLSTFENVTHLWSNVPFHPINSMLPAQLKCVGLLLLSSDFDKDYLWLERVQNLPSLRLFILTVQPSHYGLYRQSNLYLSSPRILWERASPVLRDERIVLRFKNDVFQESEVQMARRLGMSRNDSDKEAHYAEEDSNRKKQPNNTTTTPYKSKKKKTTGHYPTTNKKKKNAQPSNEKENNPKKPRSKKPQQGVEKKRTKKEKSDKSTRTDNNRKPPPNNNEQPQKNNRRKKTMLLRNDISKKKQENSSSAEKGTRQQEHHNHNKKNQ</sequence>
<protein>
    <submittedName>
        <fullName evidence="2">Uncharacterized protein</fullName>
    </submittedName>
</protein>
<evidence type="ECO:0000313" key="3">
    <source>
        <dbReference type="Proteomes" id="UP000054097"/>
    </source>
</evidence>
<dbReference type="AlphaFoldDB" id="A0A0C3B649"/>
<feature type="region of interest" description="Disordered" evidence="1">
    <location>
        <begin position="265"/>
        <end position="415"/>
    </location>
</feature>
<reference evidence="3" key="2">
    <citation type="submission" date="2015-01" db="EMBL/GenBank/DDBJ databases">
        <title>Evolutionary Origins and Diversification of the Mycorrhizal Mutualists.</title>
        <authorList>
            <consortium name="DOE Joint Genome Institute"/>
            <consortium name="Mycorrhizal Genomics Consortium"/>
            <person name="Kohler A."/>
            <person name="Kuo A."/>
            <person name="Nagy L.G."/>
            <person name="Floudas D."/>
            <person name="Copeland A."/>
            <person name="Barry K.W."/>
            <person name="Cichocki N."/>
            <person name="Veneault-Fourrey C."/>
            <person name="LaButti K."/>
            <person name="Lindquist E.A."/>
            <person name="Lipzen A."/>
            <person name="Lundell T."/>
            <person name="Morin E."/>
            <person name="Murat C."/>
            <person name="Riley R."/>
            <person name="Ohm R."/>
            <person name="Sun H."/>
            <person name="Tunlid A."/>
            <person name="Henrissat B."/>
            <person name="Grigoriev I.V."/>
            <person name="Hibbett D.S."/>
            <person name="Martin F."/>
        </authorList>
    </citation>
    <scope>NUCLEOTIDE SEQUENCE [LARGE SCALE GENOMIC DNA]</scope>
    <source>
        <strain evidence="3">MAFF 305830</strain>
    </source>
</reference>
<dbReference type="Proteomes" id="UP000054097">
    <property type="component" value="Unassembled WGS sequence"/>
</dbReference>
<proteinExistence type="predicted"/>
<keyword evidence="3" id="KW-1185">Reference proteome</keyword>
<dbReference type="EMBL" id="KN824302">
    <property type="protein sequence ID" value="KIM26951.1"/>
    <property type="molecule type" value="Genomic_DNA"/>
</dbReference>
<feature type="compositionally biased region" description="Basic and acidic residues" evidence="1">
    <location>
        <begin position="271"/>
        <end position="286"/>
    </location>
</feature>
<reference evidence="2 3" key="1">
    <citation type="submission" date="2014-04" db="EMBL/GenBank/DDBJ databases">
        <authorList>
            <consortium name="DOE Joint Genome Institute"/>
            <person name="Kuo A."/>
            <person name="Zuccaro A."/>
            <person name="Kohler A."/>
            <person name="Nagy L.G."/>
            <person name="Floudas D."/>
            <person name="Copeland A."/>
            <person name="Barry K.W."/>
            <person name="Cichocki N."/>
            <person name="Veneault-Fourrey C."/>
            <person name="LaButti K."/>
            <person name="Lindquist E.A."/>
            <person name="Lipzen A."/>
            <person name="Lundell T."/>
            <person name="Morin E."/>
            <person name="Murat C."/>
            <person name="Sun H."/>
            <person name="Tunlid A."/>
            <person name="Henrissat B."/>
            <person name="Grigoriev I.V."/>
            <person name="Hibbett D.S."/>
            <person name="Martin F."/>
            <person name="Nordberg H.P."/>
            <person name="Cantor M.N."/>
            <person name="Hua S.X."/>
        </authorList>
    </citation>
    <scope>NUCLEOTIDE SEQUENCE [LARGE SCALE GENOMIC DNA]</scope>
    <source>
        <strain evidence="2 3">MAFF 305830</strain>
    </source>
</reference>
<organism evidence="2 3">
    <name type="scientific">Serendipita vermifera MAFF 305830</name>
    <dbReference type="NCBI Taxonomy" id="933852"/>
    <lineage>
        <taxon>Eukaryota</taxon>
        <taxon>Fungi</taxon>
        <taxon>Dikarya</taxon>
        <taxon>Basidiomycota</taxon>
        <taxon>Agaricomycotina</taxon>
        <taxon>Agaricomycetes</taxon>
        <taxon>Sebacinales</taxon>
        <taxon>Serendipitaceae</taxon>
        <taxon>Serendipita</taxon>
    </lineage>
</organism>
<accession>A0A0C3B649</accession>
<evidence type="ECO:0000313" key="2">
    <source>
        <dbReference type="EMBL" id="KIM26951.1"/>
    </source>
</evidence>